<dbReference type="AlphaFoldDB" id="A0A7W7YZE3"/>
<organism evidence="7 8">
    <name type="scientific">Shinella fusca</name>
    <dbReference type="NCBI Taxonomy" id="544480"/>
    <lineage>
        <taxon>Bacteria</taxon>
        <taxon>Pseudomonadati</taxon>
        <taxon>Pseudomonadota</taxon>
        <taxon>Alphaproteobacteria</taxon>
        <taxon>Hyphomicrobiales</taxon>
        <taxon>Rhizobiaceae</taxon>
        <taxon>Shinella</taxon>
    </lineage>
</organism>
<evidence type="ECO:0000256" key="2">
    <source>
        <dbReference type="ARBA" id="ARBA00022475"/>
    </source>
</evidence>
<feature type="transmembrane region" description="Helical" evidence="6">
    <location>
        <begin position="152"/>
        <end position="174"/>
    </location>
</feature>
<comment type="subcellular location">
    <subcellularLocation>
        <location evidence="1">Cell membrane</location>
        <topology evidence="1">Multi-pass membrane protein</topology>
    </subcellularLocation>
</comment>
<keyword evidence="5 6" id="KW-0472">Membrane</keyword>
<proteinExistence type="predicted"/>
<evidence type="ECO:0000256" key="6">
    <source>
        <dbReference type="SAM" id="Phobius"/>
    </source>
</evidence>
<accession>A0A7W7YZE3</accession>
<evidence type="ECO:0000256" key="5">
    <source>
        <dbReference type="ARBA" id="ARBA00023136"/>
    </source>
</evidence>
<comment type="caution">
    <text evidence="7">The sequence shown here is derived from an EMBL/GenBank/DDBJ whole genome shotgun (WGS) entry which is preliminary data.</text>
</comment>
<dbReference type="PANTHER" id="PTHR30250:SF28">
    <property type="entry name" value="POLYSACCHARIDE BIOSYNTHESIS PROTEIN"/>
    <property type="match status" value="1"/>
</dbReference>
<feature type="transmembrane region" description="Helical" evidence="6">
    <location>
        <begin position="84"/>
        <end position="111"/>
    </location>
</feature>
<dbReference type="EMBL" id="JACHIK010000030">
    <property type="protein sequence ID" value="MBB5045189.1"/>
    <property type="molecule type" value="Genomic_DNA"/>
</dbReference>
<feature type="transmembrane region" description="Helical" evidence="6">
    <location>
        <begin position="180"/>
        <end position="200"/>
    </location>
</feature>
<feature type="transmembrane region" description="Helical" evidence="6">
    <location>
        <begin position="394"/>
        <end position="418"/>
    </location>
</feature>
<dbReference type="GO" id="GO:0005886">
    <property type="term" value="C:plasma membrane"/>
    <property type="evidence" value="ECO:0007669"/>
    <property type="project" value="UniProtKB-SubCell"/>
</dbReference>
<sequence length="425" mass="46401">MKILPVRRINRFHFLRATLKLISGTVGAQLIPLLALPMLSRLYPPSMFALLALLTTCGALCGPLATGYYEWAITAPRRHQRARAVAMVAIACTLLFCLLITAIIACAYQSIRSLLHLEEMGHWIYAVAIYTCVGSFMHVANFWLLRAGRTGLLATIKMTHASVNMALAIAMGIIGLRVGLLYAFLIAGTMGGAWGLYLAYRHGLNWRGMSWRALRVTACHYREFPIFGSLPATCNNLAQQLPVLIVTSSFPLTLAGQFSVSRNLLMGSLLLVAISVSQLLTKHLHERMHAGQRLLPFLLLVATGLAAVGTIGAVLIHAIGAWFFSLYFGNDWGESGQVIRQMAPAMPFILVGAGLGSALVAIRCIHLMAAWQILFAACMASLFLSRGLAFEALIGRIICIEIAAYSGYILLIFGAAWLHDRSIFR</sequence>
<dbReference type="InterPro" id="IPR050833">
    <property type="entry name" value="Poly_Biosynth_Transport"/>
</dbReference>
<evidence type="ECO:0000256" key="3">
    <source>
        <dbReference type="ARBA" id="ARBA00022692"/>
    </source>
</evidence>
<keyword evidence="3 6" id="KW-0812">Transmembrane</keyword>
<evidence type="ECO:0000313" key="8">
    <source>
        <dbReference type="Proteomes" id="UP000535406"/>
    </source>
</evidence>
<evidence type="ECO:0000313" key="7">
    <source>
        <dbReference type="EMBL" id="MBB5045189.1"/>
    </source>
</evidence>
<dbReference type="PANTHER" id="PTHR30250">
    <property type="entry name" value="PST FAMILY PREDICTED COLANIC ACID TRANSPORTER"/>
    <property type="match status" value="1"/>
</dbReference>
<feature type="transmembrane region" description="Helical" evidence="6">
    <location>
        <begin position="294"/>
        <end position="324"/>
    </location>
</feature>
<name>A0A7W7YZE3_9HYPH</name>
<gene>
    <name evidence="7" type="ORF">HNQ66_004618</name>
</gene>
<keyword evidence="2" id="KW-1003">Cell membrane</keyword>
<feature type="transmembrane region" description="Helical" evidence="6">
    <location>
        <begin position="46"/>
        <end position="72"/>
    </location>
</feature>
<feature type="transmembrane region" description="Helical" evidence="6">
    <location>
        <begin position="344"/>
        <end position="362"/>
    </location>
</feature>
<reference evidence="7 8" key="1">
    <citation type="submission" date="2020-08" db="EMBL/GenBank/DDBJ databases">
        <title>Genomic Encyclopedia of Type Strains, Phase IV (KMG-IV): sequencing the most valuable type-strain genomes for metagenomic binning, comparative biology and taxonomic classification.</title>
        <authorList>
            <person name="Goeker M."/>
        </authorList>
    </citation>
    <scope>NUCLEOTIDE SEQUENCE [LARGE SCALE GENOMIC DNA]</scope>
    <source>
        <strain evidence="7 8">DSM 21319</strain>
    </source>
</reference>
<keyword evidence="4 6" id="KW-1133">Transmembrane helix</keyword>
<evidence type="ECO:0000256" key="1">
    <source>
        <dbReference type="ARBA" id="ARBA00004651"/>
    </source>
</evidence>
<protein>
    <submittedName>
        <fullName evidence="7">O-antigen/teichoic acid export membrane protein</fullName>
    </submittedName>
</protein>
<feature type="transmembrane region" description="Helical" evidence="6">
    <location>
        <begin position="21"/>
        <end position="40"/>
    </location>
</feature>
<dbReference type="Proteomes" id="UP000535406">
    <property type="component" value="Unassembled WGS sequence"/>
</dbReference>
<evidence type="ECO:0000256" key="4">
    <source>
        <dbReference type="ARBA" id="ARBA00022989"/>
    </source>
</evidence>
<feature type="transmembrane region" description="Helical" evidence="6">
    <location>
        <begin position="123"/>
        <end position="145"/>
    </location>
</feature>
<dbReference type="RefSeq" id="WP_184147158.1">
    <property type="nucleotide sequence ID" value="NZ_JACHIK010000030.1"/>
</dbReference>
<feature type="transmembrane region" description="Helical" evidence="6">
    <location>
        <begin position="369"/>
        <end position="388"/>
    </location>
</feature>
<keyword evidence="8" id="KW-1185">Reference proteome</keyword>